<organism evidence="2 3">
    <name type="scientific">Araneus ventricosus</name>
    <name type="common">Orbweaver spider</name>
    <name type="synonym">Epeira ventricosa</name>
    <dbReference type="NCBI Taxonomy" id="182803"/>
    <lineage>
        <taxon>Eukaryota</taxon>
        <taxon>Metazoa</taxon>
        <taxon>Ecdysozoa</taxon>
        <taxon>Arthropoda</taxon>
        <taxon>Chelicerata</taxon>
        <taxon>Arachnida</taxon>
        <taxon>Araneae</taxon>
        <taxon>Araneomorphae</taxon>
        <taxon>Entelegynae</taxon>
        <taxon>Araneoidea</taxon>
        <taxon>Araneidae</taxon>
        <taxon>Araneus</taxon>
    </lineage>
</organism>
<evidence type="ECO:0000313" key="2">
    <source>
        <dbReference type="EMBL" id="GBN91641.1"/>
    </source>
</evidence>
<protein>
    <submittedName>
        <fullName evidence="2">Uncharacterized protein</fullName>
    </submittedName>
</protein>
<dbReference type="Proteomes" id="UP000499080">
    <property type="component" value="Unassembled WGS sequence"/>
</dbReference>
<comment type="caution">
    <text evidence="2">The sequence shown here is derived from an EMBL/GenBank/DDBJ whole genome shotgun (WGS) entry which is preliminary data.</text>
</comment>
<accession>A0A4Y2SUK3</accession>
<feature type="region of interest" description="Disordered" evidence="1">
    <location>
        <begin position="97"/>
        <end position="130"/>
    </location>
</feature>
<feature type="compositionally biased region" description="Polar residues" evidence="1">
    <location>
        <begin position="117"/>
        <end position="130"/>
    </location>
</feature>
<keyword evidence="3" id="KW-1185">Reference proteome</keyword>
<name>A0A4Y2SUK3_ARAVE</name>
<proteinExistence type="predicted"/>
<dbReference type="OrthoDB" id="6440184at2759"/>
<dbReference type="EMBL" id="BGPR01023995">
    <property type="protein sequence ID" value="GBN91641.1"/>
    <property type="molecule type" value="Genomic_DNA"/>
</dbReference>
<sequence length="156" mass="17471">MGYRTRRQGGPDRLSAALLIQYRTPSRTPVPVTIMDTERLKGLFIKYSLFRVELHCTMKQIGLQSSTFIRPIQRVFPLELSGNDLASLPLQKVQLTGLSVNSPNPDTSVKSPIPDTSVKSPIPYSSNANQPQVTRCGRAIKRPKRLNLVTLHDVFE</sequence>
<evidence type="ECO:0000313" key="3">
    <source>
        <dbReference type="Proteomes" id="UP000499080"/>
    </source>
</evidence>
<feature type="compositionally biased region" description="Polar residues" evidence="1">
    <location>
        <begin position="97"/>
        <end position="110"/>
    </location>
</feature>
<reference evidence="2 3" key="1">
    <citation type="journal article" date="2019" name="Sci. Rep.">
        <title>Orb-weaving spider Araneus ventricosus genome elucidates the spidroin gene catalogue.</title>
        <authorList>
            <person name="Kono N."/>
            <person name="Nakamura H."/>
            <person name="Ohtoshi R."/>
            <person name="Moran D.A.P."/>
            <person name="Shinohara A."/>
            <person name="Yoshida Y."/>
            <person name="Fujiwara M."/>
            <person name="Mori M."/>
            <person name="Tomita M."/>
            <person name="Arakawa K."/>
        </authorList>
    </citation>
    <scope>NUCLEOTIDE SEQUENCE [LARGE SCALE GENOMIC DNA]</scope>
</reference>
<dbReference type="AlphaFoldDB" id="A0A4Y2SUK3"/>
<evidence type="ECO:0000256" key="1">
    <source>
        <dbReference type="SAM" id="MobiDB-lite"/>
    </source>
</evidence>
<gene>
    <name evidence="2" type="ORF">AVEN_90172_1</name>
</gene>